<comment type="subcellular location">
    <subcellularLocation>
        <location evidence="1">Membrane</location>
        <topology evidence="1">Single-pass type I membrane protein</topology>
    </subcellularLocation>
</comment>
<dbReference type="InterPro" id="IPR011009">
    <property type="entry name" value="Kinase-like_dom_sf"/>
</dbReference>
<evidence type="ECO:0000256" key="4">
    <source>
        <dbReference type="ARBA" id="ARBA00022692"/>
    </source>
</evidence>
<dbReference type="SUPFAM" id="SSF56112">
    <property type="entry name" value="Protein kinase-like (PK-like)"/>
    <property type="match status" value="1"/>
</dbReference>
<proteinExistence type="predicted"/>
<dbReference type="AlphaFoldDB" id="A0A8T2RLK3"/>
<evidence type="ECO:0000259" key="15">
    <source>
        <dbReference type="PROSITE" id="PS50011"/>
    </source>
</evidence>
<comment type="caution">
    <text evidence="16">The sequence shown here is derived from an EMBL/GenBank/DDBJ whole genome shotgun (WGS) entry which is preliminary data.</text>
</comment>
<name>A0A8T2RLK3_CERRI</name>
<dbReference type="Gene3D" id="3.30.200.20">
    <property type="entry name" value="Phosphorylase Kinase, domain 1"/>
    <property type="match status" value="1"/>
</dbReference>
<evidence type="ECO:0000313" key="16">
    <source>
        <dbReference type="EMBL" id="KAH7296831.1"/>
    </source>
</evidence>
<dbReference type="GO" id="GO:0005524">
    <property type="term" value="F:ATP binding"/>
    <property type="evidence" value="ECO:0007669"/>
    <property type="project" value="UniProtKB-KW"/>
</dbReference>
<gene>
    <name evidence="16" type="ORF">KP509_26G040900</name>
</gene>
<evidence type="ECO:0000256" key="3">
    <source>
        <dbReference type="ARBA" id="ARBA00022614"/>
    </source>
</evidence>
<dbReference type="Pfam" id="PF08263">
    <property type="entry name" value="LRRNT_2"/>
    <property type="match status" value="1"/>
</dbReference>
<feature type="transmembrane region" description="Helical" evidence="13">
    <location>
        <begin position="326"/>
        <end position="350"/>
    </location>
</feature>
<dbReference type="FunFam" id="3.80.10.10:FF:000101">
    <property type="entry name" value="LRR receptor-like serine/threonine-protein kinase ERECTA"/>
    <property type="match status" value="1"/>
</dbReference>
<dbReference type="InterPro" id="IPR001611">
    <property type="entry name" value="Leu-rich_rpt"/>
</dbReference>
<dbReference type="PANTHER" id="PTHR48007">
    <property type="entry name" value="LEUCINE-RICH REPEAT RECEPTOR-LIKE PROTEIN KINASE PXC1"/>
    <property type="match status" value="1"/>
</dbReference>
<keyword evidence="11" id="KW-0675">Receptor</keyword>
<evidence type="ECO:0000256" key="5">
    <source>
        <dbReference type="ARBA" id="ARBA00022729"/>
    </source>
</evidence>
<evidence type="ECO:0000256" key="11">
    <source>
        <dbReference type="ARBA" id="ARBA00023170"/>
    </source>
</evidence>
<evidence type="ECO:0000256" key="6">
    <source>
        <dbReference type="ARBA" id="ARBA00022737"/>
    </source>
</evidence>
<dbReference type="InterPro" id="IPR000719">
    <property type="entry name" value="Prot_kinase_dom"/>
</dbReference>
<keyword evidence="5 14" id="KW-0732">Signal</keyword>
<keyword evidence="3" id="KW-0433">Leucine-rich repeat</keyword>
<dbReference type="InterPro" id="IPR013210">
    <property type="entry name" value="LRR_N_plant-typ"/>
</dbReference>
<feature type="domain" description="Protein kinase" evidence="15">
    <location>
        <begin position="427"/>
        <end position="744"/>
    </location>
</feature>
<dbReference type="InterPro" id="IPR001245">
    <property type="entry name" value="Ser-Thr/Tyr_kinase_cat_dom"/>
</dbReference>
<dbReference type="GO" id="GO:0016020">
    <property type="term" value="C:membrane"/>
    <property type="evidence" value="ECO:0007669"/>
    <property type="project" value="UniProtKB-SubCell"/>
</dbReference>
<accession>A0A8T2RLK3</accession>
<dbReference type="GO" id="GO:0004672">
    <property type="term" value="F:protein kinase activity"/>
    <property type="evidence" value="ECO:0007669"/>
    <property type="project" value="InterPro"/>
</dbReference>
<dbReference type="Proteomes" id="UP000825935">
    <property type="component" value="Chromosome 26"/>
</dbReference>
<dbReference type="InterPro" id="IPR046959">
    <property type="entry name" value="PRK1-6/SRF4-like"/>
</dbReference>
<dbReference type="Pfam" id="PF00560">
    <property type="entry name" value="LRR_1"/>
    <property type="match status" value="2"/>
</dbReference>
<keyword evidence="2" id="KW-0597">Phosphoprotein</keyword>
<evidence type="ECO:0000256" key="13">
    <source>
        <dbReference type="SAM" id="Phobius"/>
    </source>
</evidence>
<dbReference type="OMA" id="HECNSTR"/>
<evidence type="ECO:0000256" key="2">
    <source>
        <dbReference type="ARBA" id="ARBA00022553"/>
    </source>
</evidence>
<evidence type="ECO:0000256" key="7">
    <source>
        <dbReference type="ARBA" id="ARBA00022741"/>
    </source>
</evidence>
<evidence type="ECO:0000256" key="10">
    <source>
        <dbReference type="ARBA" id="ARBA00023136"/>
    </source>
</evidence>
<dbReference type="OrthoDB" id="4062651at2759"/>
<keyword evidence="17" id="KW-1185">Reference proteome</keyword>
<dbReference type="Gene3D" id="3.80.10.10">
    <property type="entry name" value="Ribonuclease Inhibitor"/>
    <property type="match status" value="2"/>
</dbReference>
<keyword evidence="9 13" id="KW-1133">Transmembrane helix</keyword>
<dbReference type="PRINTS" id="PR00019">
    <property type="entry name" value="LEURICHRPT"/>
</dbReference>
<dbReference type="SMART" id="SM00369">
    <property type="entry name" value="LRR_TYP"/>
    <property type="match status" value="4"/>
</dbReference>
<evidence type="ECO:0000256" key="14">
    <source>
        <dbReference type="SAM" id="SignalP"/>
    </source>
</evidence>
<dbReference type="InterPro" id="IPR003591">
    <property type="entry name" value="Leu-rich_rpt_typical-subtyp"/>
</dbReference>
<keyword evidence="12" id="KW-0325">Glycoprotein</keyword>
<dbReference type="PANTHER" id="PTHR48007:SF9">
    <property type="entry name" value="PROTEIN KINASE DOMAIN-CONTAINING PROTEIN"/>
    <property type="match status" value="1"/>
</dbReference>
<keyword evidence="10 13" id="KW-0472">Membrane</keyword>
<organism evidence="16 17">
    <name type="scientific">Ceratopteris richardii</name>
    <name type="common">Triangle waterfern</name>
    <dbReference type="NCBI Taxonomy" id="49495"/>
    <lineage>
        <taxon>Eukaryota</taxon>
        <taxon>Viridiplantae</taxon>
        <taxon>Streptophyta</taxon>
        <taxon>Embryophyta</taxon>
        <taxon>Tracheophyta</taxon>
        <taxon>Polypodiopsida</taxon>
        <taxon>Polypodiidae</taxon>
        <taxon>Polypodiales</taxon>
        <taxon>Pteridineae</taxon>
        <taxon>Pteridaceae</taxon>
        <taxon>Parkerioideae</taxon>
        <taxon>Ceratopteris</taxon>
    </lineage>
</organism>
<dbReference type="SUPFAM" id="SSF52058">
    <property type="entry name" value="L domain-like"/>
    <property type="match status" value="1"/>
</dbReference>
<dbReference type="FunFam" id="3.30.200.20:FF:000467">
    <property type="entry name" value="Leucine-rich repeat receptor-like protein kinase"/>
    <property type="match status" value="1"/>
</dbReference>
<dbReference type="PROSITE" id="PS50011">
    <property type="entry name" value="PROTEIN_KINASE_DOM"/>
    <property type="match status" value="1"/>
</dbReference>
<feature type="signal peptide" evidence="14">
    <location>
        <begin position="1"/>
        <end position="18"/>
    </location>
</feature>
<evidence type="ECO:0000256" key="8">
    <source>
        <dbReference type="ARBA" id="ARBA00022840"/>
    </source>
</evidence>
<evidence type="ECO:0000256" key="1">
    <source>
        <dbReference type="ARBA" id="ARBA00004479"/>
    </source>
</evidence>
<dbReference type="Pfam" id="PF07714">
    <property type="entry name" value="PK_Tyr_Ser-Thr"/>
    <property type="match status" value="2"/>
</dbReference>
<keyword evidence="7" id="KW-0547">Nucleotide-binding</keyword>
<evidence type="ECO:0000313" key="17">
    <source>
        <dbReference type="Proteomes" id="UP000825935"/>
    </source>
</evidence>
<keyword evidence="4 13" id="KW-0812">Transmembrane</keyword>
<dbReference type="EMBL" id="CM035431">
    <property type="protein sequence ID" value="KAH7296831.1"/>
    <property type="molecule type" value="Genomic_DNA"/>
</dbReference>
<evidence type="ECO:0000256" key="9">
    <source>
        <dbReference type="ARBA" id="ARBA00022989"/>
    </source>
</evidence>
<dbReference type="Gene3D" id="1.10.510.10">
    <property type="entry name" value="Transferase(Phosphotransferase) domain 1"/>
    <property type="match status" value="1"/>
</dbReference>
<reference evidence="16" key="1">
    <citation type="submission" date="2021-08" db="EMBL/GenBank/DDBJ databases">
        <title>WGS assembly of Ceratopteris richardii.</title>
        <authorList>
            <person name="Marchant D.B."/>
            <person name="Chen G."/>
            <person name="Jenkins J."/>
            <person name="Shu S."/>
            <person name="Leebens-Mack J."/>
            <person name="Grimwood J."/>
            <person name="Schmutz J."/>
            <person name="Soltis P."/>
            <person name="Soltis D."/>
            <person name="Chen Z.-H."/>
        </authorList>
    </citation>
    <scope>NUCLEOTIDE SEQUENCE</scope>
    <source>
        <strain evidence="16">Whitten #5841</strain>
        <tissue evidence="16">Leaf</tissue>
    </source>
</reference>
<dbReference type="InterPro" id="IPR032675">
    <property type="entry name" value="LRR_dom_sf"/>
</dbReference>
<keyword evidence="8" id="KW-0067">ATP-binding</keyword>
<feature type="chain" id="PRO_5035826397" description="Protein kinase domain-containing protein" evidence="14">
    <location>
        <begin position="19"/>
        <end position="744"/>
    </location>
</feature>
<keyword evidence="6" id="KW-0677">Repeat</keyword>
<dbReference type="FunFam" id="3.80.10.10:FF:000722">
    <property type="entry name" value="Leucine-rich repeat receptor-like protein kinase"/>
    <property type="match status" value="1"/>
</dbReference>
<protein>
    <recommendedName>
        <fullName evidence="15">Protein kinase domain-containing protein</fullName>
    </recommendedName>
</protein>
<dbReference type="Pfam" id="PF13855">
    <property type="entry name" value="LRR_8"/>
    <property type="match status" value="1"/>
</dbReference>
<sequence>MMRHLFAAALLLATSAAAITPDGHALIAFKESISDDPSGVLATWNPSDATPCHWHGIVCNTLAGFAVPRVVSIIVASTNISGNIPPDIGKLTQLRRLSLHNNRLTGTLPLELFNATALRSIFLQGNLISGEIPPQINRLTNLQNLDLSHNRFFGVIPDSIGDCGELHILVLANNFLSGYIPDSIGDNLTALKELDLSDNHLSGPIPRNFGNLSSLQSTLNLSYNSLAGSIPESLGRLPYTVSLDFSHNNLSGRIPQEGSLADQGPGPFIGNPALCGLPLSRPCPVAPYVPPLPSIPKEDAPPTVGPFGAEMPPANLTRRSSLGTGAIIAIAVGDLVGISVVAVILIYFYWKTSICEDKCCRKKGESSEGGFSHGKGTCCLRRGMLSGGAMTSEESEGSSDATKVGADQGELVALDKGFSYELDELLRASAYVLGKGGLGIVYKVVLGNGLPVAVRRLGEGGTQRFKEFESEVQAIARVRHPNVVRLRAYYWASDEKLLIYDYIPNGSLAVALHGTAQSPARSLTLTERLRIAKGVASGLAYIHECSPRKYVHGDLKPSKVLIDMHMQAYVAGFGLTRLASIAGRGVTPIERIYVNNTAASSSSSLANSASLGSSTVTWHGRATQGSSSAFYRAPECSLDGKPTQKWDVYAYGIVLIELLTGRSPAFQLTSYGEELVIWLERVLTKEEKPLEQILDPTLLLEGDSKQLLDVLRLALSCTSRVPDHRPKMRGVIDALDKCFPSHTS</sequence>
<evidence type="ECO:0000256" key="12">
    <source>
        <dbReference type="ARBA" id="ARBA00023180"/>
    </source>
</evidence>